<name>A0A0A9BBF4_ARUDO</name>
<organism evidence="1">
    <name type="scientific">Arundo donax</name>
    <name type="common">Giant reed</name>
    <name type="synonym">Donax arundinaceus</name>
    <dbReference type="NCBI Taxonomy" id="35708"/>
    <lineage>
        <taxon>Eukaryota</taxon>
        <taxon>Viridiplantae</taxon>
        <taxon>Streptophyta</taxon>
        <taxon>Embryophyta</taxon>
        <taxon>Tracheophyta</taxon>
        <taxon>Spermatophyta</taxon>
        <taxon>Magnoliopsida</taxon>
        <taxon>Liliopsida</taxon>
        <taxon>Poales</taxon>
        <taxon>Poaceae</taxon>
        <taxon>PACMAD clade</taxon>
        <taxon>Arundinoideae</taxon>
        <taxon>Arundineae</taxon>
        <taxon>Arundo</taxon>
    </lineage>
</organism>
<evidence type="ECO:0000313" key="1">
    <source>
        <dbReference type="EMBL" id="JAD61324.1"/>
    </source>
</evidence>
<reference evidence="1" key="1">
    <citation type="submission" date="2014-09" db="EMBL/GenBank/DDBJ databases">
        <authorList>
            <person name="Magalhaes I.L.F."/>
            <person name="Oliveira U."/>
            <person name="Santos F.R."/>
            <person name="Vidigal T.H.D.A."/>
            <person name="Brescovit A.D."/>
            <person name="Santos A.J."/>
        </authorList>
    </citation>
    <scope>NUCLEOTIDE SEQUENCE</scope>
    <source>
        <tissue evidence="1">Shoot tissue taken approximately 20 cm above the soil surface</tissue>
    </source>
</reference>
<dbReference type="EMBL" id="GBRH01236571">
    <property type="protein sequence ID" value="JAD61324.1"/>
    <property type="molecule type" value="Transcribed_RNA"/>
</dbReference>
<dbReference type="AlphaFoldDB" id="A0A0A9BBF4"/>
<protein>
    <submittedName>
        <fullName evidence="1">Uncharacterized protein</fullName>
    </submittedName>
</protein>
<proteinExistence type="predicted"/>
<reference evidence="1" key="2">
    <citation type="journal article" date="2015" name="Data Brief">
        <title>Shoot transcriptome of the giant reed, Arundo donax.</title>
        <authorList>
            <person name="Barrero R.A."/>
            <person name="Guerrero F.D."/>
            <person name="Moolhuijzen P."/>
            <person name="Goolsby J.A."/>
            <person name="Tidwell J."/>
            <person name="Bellgard S.E."/>
            <person name="Bellgard M.I."/>
        </authorList>
    </citation>
    <scope>NUCLEOTIDE SEQUENCE</scope>
    <source>
        <tissue evidence="1">Shoot tissue taken approximately 20 cm above the soil surface</tissue>
    </source>
</reference>
<accession>A0A0A9BBF4</accession>
<sequence>MLNLIAAPSHSFSKESSKNKRKCLLKHLVEHVVCVGRAPHAACHQDHCHRVPCCLSCITTGVPMPCCCASQ</sequence>